<reference evidence="1 2" key="1">
    <citation type="submission" date="2020-08" db="EMBL/GenBank/DDBJ databases">
        <title>Genomic Encyclopedia of Type Strains, Phase IV (KMG-IV): sequencing the most valuable type-strain genomes for metagenomic binning, comparative biology and taxonomic classification.</title>
        <authorList>
            <person name="Goeker M."/>
        </authorList>
    </citation>
    <scope>NUCLEOTIDE SEQUENCE [LARGE SCALE GENOMIC DNA]</scope>
    <source>
        <strain evidence="1 2">DSM 106739</strain>
    </source>
</reference>
<dbReference type="EMBL" id="JACIET010000002">
    <property type="protein sequence ID" value="MBB4013430.1"/>
    <property type="molecule type" value="Genomic_DNA"/>
</dbReference>
<proteinExistence type="predicted"/>
<comment type="caution">
    <text evidence="1">The sequence shown here is derived from an EMBL/GenBank/DDBJ whole genome shotgun (WGS) entry which is preliminary data.</text>
</comment>
<name>A0A840BKD2_9RHOO</name>
<protein>
    <submittedName>
        <fullName evidence="1">Uncharacterized protein</fullName>
    </submittedName>
</protein>
<sequence length="109" mass="12186">MAPWIVGSLEEEPTVILTRWCVYEIESATWHFVGHVGARNRGRVSSAIVTFDPITARGRTQSGRVYHLQGAPGLNTEGAYAWELWCQINVVQSFVDVTEDILARTKSSH</sequence>
<evidence type="ECO:0000313" key="2">
    <source>
        <dbReference type="Proteomes" id="UP000561045"/>
    </source>
</evidence>
<evidence type="ECO:0000313" key="1">
    <source>
        <dbReference type="EMBL" id="MBB4013430.1"/>
    </source>
</evidence>
<dbReference type="AlphaFoldDB" id="A0A840BKD2"/>
<keyword evidence="2" id="KW-1185">Reference proteome</keyword>
<dbReference type="Proteomes" id="UP000561045">
    <property type="component" value="Unassembled WGS sequence"/>
</dbReference>
<dbReference type="RefSeq" id="WP_183635304.1">
    <property type="nucleotide sequence ID" value="NZ_BAABLE010000005.1"/>
</dbReference>
<accession>A0A840BKD2</accession>
<organism evidence="1 2">
    <name type="scientific">Niveibacterium umoris</name>
    <dbReference type="NCBI Taxonomy" id="1193620"/>
    <lineage>
        <taxon>Bacteria</taxon>
        <taxon>Pseudomonadati</taxon>
        <taxon>Pseudomonadota</taxon>
        <taxon>Betaproteobacteria</taxon>
        <taxon>Rhodocyclales</taxon>
        <taxon>Rhodocyclaceae</taxon>
        <taxon>Niveibacterium</taxon>
    </lineage>
</organism>
<gene>
    <name evidence="1" type="ORF">GGR36_002776</name>
</gene>